<evidence type="ECO:0000256" key="1">
    <source>
        <dbReference type="SAM" id="MobiDB-lite"/>
    </source>
</evidence>
<evidence type="ECO:0000313" key="3">
    <source>
        <dbReference type="Proteomes" id="UP000324222"/>
    </source>
</evidence>
<name>A0A5B7IGK3_PORTR</name>
<reference evidence="2 3" key="1">
    <citation type="submission" date="2019-05" db="EMBL/GenBank/DDBJ databases">
        <title>Another draft genome of Portunus trituberculatus and its Hox gene families provides insights of decapod evolution.</title>
        <authorList>
            <person name="Jeong J.-H."/>
            <person name="Song I."/>
            <person name="Kim S."/>
            <person name="Choi T."/>
            <person name="Kim D."/>
            <person name="Ryu S."/>
            <person name="Kim W."/>
        </authorList>
    </citation>
    <scope>NUCLEOTIDE SEQUENCE [LARGE SCALE GENOMIC DNA]</scope>
    <source>
        <tissue evidence="2">Muscle</tissue>
    </source>
</reference>
<dbReference type="Proteomes" id="UP000324222">
    <property type="component" value="Unassembled WGS sequence"/>
</dbReference>
<gene>
    <name evidence="2" type="ORF">E2C01_075749</name>
</gene>
<evidence type="ECO:0000313" key="2">
    <source>
        <dbReference type="EMBL" id="MPC81146.1"/>
    </source>
</evidence>
<comment type="caution">
    <text evidence="2">The sequence shown here is derived from an EMBL/GenBank/DDBJ whole genome shotgun (WGS) entry which is preliminary data.</text>
</comment>
<keyword evidence="3" id="KW-1185">Reference proteome</keyword>
<dbReference type="AlphaFoldDB" id="A0A5B7IGK3"/>
<proteinExistence type="predicted"/>
<sequence>MIRNASLPGITRPSRAPQAPPQSLHPLLANQALLMSTSDLFTPRPSVPPASSSPNIRPLPQRNPATFGHLYLKPPYPHPPPQVKEVHLGGN</sequence>
<feature type="region of interest" description="Disordered" evidence="1">
    <location>
        <begin position="1"/>
        <end position="91"/>
    </location>
</feature>
<accession>A0A5B7IGK3</accession>
<dbReference type="EMBL" id="VSRR010056086">
    <property type="protein sequence ID" value="MPC81146.1"/>
    <property type="molecule type" value="Genomic_DNA"/>
</dbReference>
<organism evidence="2 3">
    <name type="scientific">Portunus trituberculatus</name>
    <name type="common">Swimming crab</name>
    <name type="synonym">Neptunus trituberculatus</name>
    <dbReference type="NCBI Taxonomy" id="210409"/>
    <lineage>
        <taxon>Eukaryota</taxon>
        <taxon>Metazoa</taxon>
        <taxon>Ecdysozoa</taxon>
        <taxon>Arthropoda</taxon>
        <taxon>Crustacea</taxon>
        <taxon>Multicrustacea</taxon>
        <taxon>Malacostraca</taxon>
        <taxon>Eumalacostraca</taxon>
        <taxon>Eucarida</taxon>
        <taxon>Decapoda</taxon>
        <taxon>Pleocyemata</taxon>
        <taxon>Brachyura</taxon>
        <taxon>Eubrachyura</taxon>
        <taxon>Portunoidea</taxon>
        <taxon>Portunidae</taxon>
        <taxon>Portuninae</taxon>
        <taxon>Portunus</taxon>
    </lineage>
</organism>
<protein>
    <submittedName>
        <fullName evidence="2">Uncharacterized protein</fullName>
    </submittedName>
</protein>